<accession>A0AAN6XI08</accession>
<keyword evidence="1" id="KW-1133">Transmembrane helix</keyword>
<keyword evidence="1" id="KW-0472">Membrane</keyword>
<dbReference type="Proteomes" id="UP001303160">
    <property type="component" value="Unassembled WGS sequence"/>
</dbReference>
<evidence type="ECO:0000313" key="4">
    <source>
        <dbReference type="Proteomes" id="UP001303160"/>
    </source>
</evidence>
<reference evidence="3" key="1">
    <citation type="journal article" date="2023" name="Mol. Phylogenet. Evol.">
        <title>Genome-scale phylogeny and comparative genomics of the fungal order Sordariales.</title>
        <authorList>
            <person name="Hensen N."/>
            <person name="Bonometti L."/>
            <person name="Westerberg I."/>
            <person name="Brannstrom I.O."/>
            <person name="Guillou S."/>
            <person name="Cros-Aarteil S."/>
            <person name="Calhoun S."/>
            <person name="Haridas S."/>
            <person name="Kuo A."/>
            <person name="Mondo S."/>
            <person name="Pangilinan J."/>
            <person name="Riley R."/>
            <person name="LaButti K."/>
            <person name="Andreopoulos B."/>
            <person name="Lipzen A."/>
            <person name="Chen C."/>
            <person name="Yan M."/>
            <person name="Daum C."/>
            <person name="Ng V."/>
            <person name="Clum A."/>
            <person name="Steindorff A."/>
            <person name="Ohm R.A."/>
            <person name="Martin F."/>
            <person name="Silar P."/>
            <person name="Natvig D.O."/>
            <person name="Lalanne C."/>
            <person name="Gautier V."/>
            <person name="Ament-Velasquez S.L."/>
            <person name="Kruys A."/>
            <person name="Hutchinson M.I."/>
            <person name="Powell A.J."/>
            <person name="Barry K."/>
            <person name="Miller A.N."/>
            <person name="Grigoriev I.V."/>
            <person name="Debuchy R."/>
            <person name="Gladieux P."/>
            <person name="Hiltunen Thoren M."/>
            <person name="Johannesson H."/>
        </authorList>
    </citation>
    <scope>NUCLEOTIDE SEQUENCE</scope>
    <source>
        <strain evidence="3">CBS 315.58</strain>
    </source>
</reference>
<sequence length="319" mass="35296">MTESAATAATSFSVNLAGPYPYSGLQVLGLFLLGLFPLLSITACVLWVWSRRLCQGLGLALYMRANYCGVHDIDIHAHPTNKGLIFAYLNRVSCSPLLAMVKISALLFPLGVGGTKHLVDVSCRVLILLNILQVRACLPATIFNCKPVEYVWTKPTGQKKGLRLGWKIRAALLTVFASVAVCSVTCISIIRLYSVIRVWHIKPPDGHYTIGYTTDIIEVNLAIVTSMGINRPYVYPDIEVQVRASMSQQMRSPPLRAEILWLQRGPHTPITLGKVAVVERDKDDDYHGIIRRANSSTGPPIEEQNDENFLIIQKTEPNS</sequence>
<dbReference type="Pfam" id="PF20684">
    <property type="entry name" value="Fung_rhodopsin"/>
    <property type="match status" value="1"/>
</dbReference>
<protein>
    <recommendedName>
        <fullName evidence="2">Rhodopsin domain-containing protein</fullName>
    </recommendedName>
</protein>
<evidence type="ECO:0000313" key="3">
    <source>
        <dbReference type="EMBL" id="KAK4200636.1"/>
    </source>
</evidence>
<dbReference type="AlphaFoldDB" id="A0AAN6XI08"/>
<keyword evidence="4" id="KW-1185">Reference proteome</keyword>
<name>A0AAN6XI08_9PEZI</name>
<dbReference type="EMBL" id="MU863917">
    <property type="protein sequence ID" value="KAK4200636.1"/>
    <property type="molecule type" value="Genomic_DNA"/>
</dbReference>
<feature type="domain" description="Rhodopsin" evidence="2">
    <location>
        <begin position="53"/>
        <end position="156"/>
    </location>
</feature>
<reference evidence="3" key="2">
    <citation type="submission" date="2023-05" db="EMBL/GenBank/DDBJ databases">
        <authorList>
            <consortium name="Lawrence Berkeley National Laboratory"/>
            <person name="Steindorff A."/>
            <person name="Hensen N."/>
            <person name="Bonometti L."/>
            <person name="Westerberg I."/>
            <person name="Brannstrom I.O."/>
            <person name="Guillou S."/>
            <person name="Cros-Aarteil S."/>
            <person name="Calhoun S."/>
            <person name="Haridas S."/>
            <person name="Kuo A."/>
            <person name="Mondo S."/>
            <person name="Pangilinan J."/>
            <person name="Riley R."/>
            <person name="Labutti K."/>
            <person name="Andreopoulos B."/>
            <person name="Lipzen A."/>
            <person name="Chen C."/>
            <person name="Yanf M."/>
            <person name="Daum C."/>
            <person name="Ng V."/>
            <person name="Clum A."/>
            <person name="Ohm R."/>
            <person name="Martin F."/>
            <person name="Silar P."/>
            <person name="Natvig D."/>
            <person name="Lalanne C."/>
            <person name="Gautier V."/>
            <person name="Ament-Velasquez S.L."/>
            <person name="Kruys A."/>
            <person name="Hutchinson M.I."/>
            <person name="Powell A.J."/>
            <person name="Barry K."/>
            <person name="Miller A.N."/>
            <person name="Grigoriev I.V."/>
            <person name="Debuchy R."/>
            <person name="Gladieux P."/>
            <person name="Thoren M.H."/>
            <person name="Johannesson H."/>
        </authorList>
    </citation>
    <scope>NUCLEOTIDE SEQUENCE</scope>
    <source>
        <strain evidence="3">CBS 315.58</strain>
    </source>
</reference>
<organism evidence="3 4">
    <name type="scientific">Triangularia verruculosa</name>
    <dbReference type="NCBI Taxonomy" id="2587418"/>
    <lineage>
        <taxon>Eukaryota</taxon>
        <taxon>Fungi</taxon>
        <taxon>Dikarya</taxon>
        <taxon>Ascomycota</taxon>
        <taxon>Pezizomycotina</taxon>
        <taxon>Sordariomycetes</taxon>
        <taxon>Sordariomycetidae</taxon>
        <taxon>Sordariales</taxon>
        <taxon>Podosporaceae</taxon>
        <taxon>Triangularia</taxon>
    </lineage>
</organism>
<comment type="caution">
    <text evidence="3">The sequence shown here is derived from an EMBL/GenBank/DDBJ whole genome shotgun (WGS) entry which is preliminary data.</text>
</comment>
<feature type="transmembrane region" description="Helical" evidence="1">
    <location>
        <begin position="27"/>
        <end position="49"/>
    </location>
</feature>
<feature type="transmembrane region" description="Helical" evidence="1">
    <location>
        <begin position="170"/>
        <end position="193"/>
    </location>
</feature>
<dbReference type="InterPro" id="IPR049326">
    <property type="entry name" value="Rhodopsin_dom_fungi"/>
</dbReference>
<keyword evidence="1" id="KW-0812">Transmembrane</keyword>
<evidence type="ECO:0000256" key="1">
    <source>
        <dbReference type="SAM" id="Phobius"/>
    </source>
</evidence>
<gene>
    <name evidence="3" type="ORF">QBC40DRAFT_326498</name>
</gene>
<proteinExistence type="predicted"/>
<evidence type="ECO:0000259" key="2">
    <source>
        <dbReference type="Pfam" id="PF20684"/>
    </source>
</evidence>